<name>A0A926DC62_9FIRM</name>
<sequence length="157" mass="17013">MVKVYEALSGTAAIPAVNDPFTDCTDVEVLKAYNIGAVGGVTENTYEPDSLLSREQASTMLTRVFKKVSIPGWTLATDDQFSLNYTKPAPFADDAQISDWAKDSVYFMAANGIMGGMDNNMFAPKNVTTKQQAEGYANATREQALLIAVRMVLNLGN</sequence>
<protein>
    <submittedName>
        <fullName evidence="3">S-layer homology domain-containing protein</fullName>
    </submittedName>
</protein>
<keyword evidence="4" id="KW-1185">Reference proteome</keyword>
<dbReference type="Proteomes" id="UP000620366">
    <property type="component" value="Unassembled WGS sequence"/>
</dbReference>
<gene>
    <name evidence="3" type="ORF">H8695_00375</name>
</gene>
<accession>A0A926DC62</accession>
<dbReference type="InterPro" id="IPR001119">
    <property type="entry name" value="SLH_dom"/>
</dbReference>
<dbReference type="RefSeq" id="WP_249298790.1">
    <property type="nucleotide sequence ID" value="NZ_JACRSP010000001.1"/>
</dbReference>
<dbReference type="AlphaFoldDB" id="A0A926DC62"/>
<reference evidence="3" key="1">
    <citation type="submission" date="2020-08" db="EMBL/GenBank/DDBJ databases">
        <title>Genome public.</title>
        <authorList>
            <person name="Liu C."/>
            <person name="Sun Q."/>
        </authorList>
    </citation>
    <scope>NUCLEOTIDE SEQUENCE</scope>
    <source>
        <strain evidence="3">BX7</strain>
    </source>
</reference>
<evidence type="ECO:0000259" key="2">
    <source>
        <dbReference type="PROSITE" id="PS51272"/>
    </source>
</evidence>
<dbReference type="EMBL" id="JACRSP010000001">
    <property type="protein sequence ID" value="MBC8535152.1"/>
    <property type="molecule type" value="Genomic_DNA"/>
</dbReference>
<comment type="caution">
    <text evidence="3">The sequence shown here is derived from an EMBL/GenBank/DDBJ whole genome shotgun (WGS) entry which is preliminary data.</text>
</comment>
<dbReference type="PROSITE" id="PS51272">
    <property type="entry name" value="SLH"/>
    <property type="match status" value="1"/>
</dbReference>
<dbReference type="Pfam" id="PF00395">
    <property type="entry name" value="SLH"/>
    <property type="match status" value="1"/>
</dbReference>
<evidence type="ECO:0000256" key="1">
    <source>
        <dbReference type="ARBA" id="ARBA00022737"/>
    </source>
</evidence>
<evidence type="ECO:0000313" key="4">
    <source>
        <dbReference type="Proteomes" id="UP000620366"/>
    </source>
</evidence>
<proteinExistence type="predicted"/>
<evidence type="ECO:0000313" key="3">
    <source>
        <dbReference type="EMBL" id="MBC8535152.1"/>
    </source>
</evidence>
<keyword evidence="1" id="KW-0677">Repeat</keyword>
<organism evidence="3 4">
    <name type="scientific">Feifania hominis</name>
    <dbReference type="NCBI Taxonomy" id="2763660"/>
    <lineage>
        <taxon>Bacteria</taxon>
        <taxon>Bacillati</taxon>
        <taxon>Bacillota</taxon>
        <taxon>Clostridia</taxon>
        <taxon>Eubacteriales</taxon>
        <taxon>Feifaniaceae</taxon>
        <taxon>Feifania</taxon>
    </lineage>
</organism>
<feature type="domain" description="SLH" evidence="2">
    <location>
        <begin position="88"/>
        <end position="157"/>
    </location>
</feature>